<evidence type="ECO:0000313" key="1">
    <source>
        <dbReference type="EMBL" id="MBI5251580.1"/>
    </source>
</evidence>
<comment type="caution">
    <text evidence="1">The sequence shown here is derived from an EMBL/GenBank/DDBJ whole genome shotgun (WGS) entry which is preliminary data.</text>
</comment>
<proteinExistence type="predicted"/>
<dbReference type="InterPro" id="IPR052159">
    <property type="entry name" value="Competence_DNA_uptake"/>
</dbReference>
<dbReference type="PANTHER" id="PTHR30619">
    <property type="entry name" value="DNA INTERNALIZATION/COMPETENCE PROTEIN COMEC/REC2"/>
    <property type="match status" value="1"/>
</dbReference>
<dbReference type="PANTHER" id="PTHR30619:SF1">
    <property type="entry name" value="RECOMBINATION PROTEIN 2"/>
    <property type="match status" value="1"/>
</dbReference>
<evidence type="ECO:0000313" key="2">
    <source>
        <dbReference type="Proteomes" id="UP000807825"/>
    </source>
</evidence>
<dbReference type="AlphaFoldDB" id="A0A9D6Z538"/>
<gene>
    <name evidence="1" type="ORF">HY912_18980</name>
</gene>
<accession>A0A9D6Z538</accession>
<evidence type="ECO:0008006" key="3">
    <source>
        <dbReference type="Google" id="ProtNLM"/>
    </source>
</evidence>
<sequence length="330" mass="37559">MAVIHFLNVKEGDCSVIQHYSGHVTIIDVCNAKPVTFVETLKDQALKETAKSDLGIRGNFQQKLYPVNPVIYLKDHGISSVFRFILTHPDMDHLDGIKAFFDEFNPTNLWDIDNNLEKDFEDGSPYSEDDWDFYTSLRDREPDDNPNRLTLFSGAKGKYWNTSEDGTGGGDGLQILAPTKALVNDARESDDYNDCSYVLLYRTDEHRILFGGDSHDKTWEHILSNHEGSVRDVDLLIAPHHGRKSGRSYAFLDVLKPKMTFFGNARSEHLAYDAWNYRGLPFITNNQAGCIMVDGKDMSVYVTHKPFAEARNPKTFYDRAFQGFYVGYIA</sequence>
<protein>
    <recommendedName>
        <fullName evidence="3">Hydrolase (Metallo-beta-lactamase superfamily)</fullName>
    </recommendedName>
</protein>
<name>A0A9D6Z538_9BACT</name>
<dbReference type="SUPFAM" id="SSF56281">
    <property type="entry name" value="Metallo-hydrolase/oxidoreductase"/>
    <property type="match status" value="1"/>
</dbReference>
<organism evidence="1 2">
    <name type="scientific">Desulfomonile tiedjei</name>
    <dbReference type="NCBI Taxonomy" id="2358"/>
    <lineage>
        <taxon>Bacteria</taxon>
        <taxon>Pseudomonadati</taxon>
        <taxon>Thermodesulfobacteriota</taxon>
        <taxon>Desulfomonilia</taxon>
        <taxon>Desulfomonilales</taxon>
        <taxon>Desulfomonilaceae</taxon>
        <taxon>Desulfomonile</taxon>
    </lineage>
</organism>
<dbReference type="EMBL" id="JACRDE010000496">
    <property type="protein sequence ID" value="MBI5251580.1"/>
    <property type="molecule type" value="Genomic_DNA"/>
</dbReference>
<reference evidence="1" key="1">
    <citation type="submission" date="2020-07" db="EMBL/GenBank/DDBJ databases">
        <title>Huge and variable diversity of episymbiotic CPR bacteria and DPANN archaea in groundwater ecosystems.</title>
        <authorList>
            <person name="He C.Y."/>
            <person name="Keren R."/>
            <person name="Whittaker M."/>
            <person name="Farag I.F."/>
            <person name="Doudna J."/>
            <person name="Cate J.H.D."/>
            <person name="Banfield J.F."/>
        </authorList>
    </citation>
    <scope>NUCLEOTIDE SEQUENCE</scope>
    <source>
        <strain evidence="1">NC_groundwater_1664_Pr3_B-0.1um_52_9</strain>
    </source>
</reference>
<dbReference type="Gene3D" id="3.60.15.10">
    <property type="entry name" value="Ribonuclease Z/Hydroxyacylglutathione hydrolase-like"/>
    <property type="match status" value="1"/>
</dbReference>
<dbReference type="InterPro" id="IPR036866">
    <property type="entry name" value="RibonucZ/Hydroxyglut_hydro"/>
</dbReference>
<dbReference type="Proteomes" id="UP000807825">
    <property type="component" value="Unassembled WGS sequence"/>
</dbReference>